<keyword evidence="3 7" id="KW-0808">Transferase</keyword>
<keyword evidence="5" id="KW-0963">Cytoplasm</keyword>
<comment type="caution">
    <text evidence="7">The sequence shown here is derived from an EMBL/GenBank/DDBJ whole genome shotgun (WGS) entry which is preliminary data.</text>
</comment>
<comment type="subunit">
    <text evidence="5">Homodimer.</text>
</comment>
<dbReference type="Gene3D" id="1.10.8.590">
    <property type="match status" value="1"/>
</dbReference>
<name>A0A839HDN1_9GAMM</name>
<keyword evidence="8" id="KW-1185">Reference proteome</keyword>
<dbReference type="FunFam" id="3.40.1280.10:FF:000006">
    <property type="entry name" value="Uncharacterized tRNA/rRNA methyltransferase HI_0380"/>
    <property type="match status" value="1"/>
</dbReference>
<dbReference type="PIRSF" id="PIRSF004808">
    <property type="entry name" value="LasT"/>
    <property type="match status" value="1"/>
</dbReference>
<dbReference type="EC" id="2.1.1.200" evidence="5"/>
<dbReference type="GO" id="GO:0005829">
    <property type="term" value="C:cytosol"/>
    <property type="evidence" value="ECO:0007669"/>
    <property type="project" value="TreeGrafter"/>
</dbReference>
<evidence type="ECO:0000256" key="1">
    <source>
        <dbReference type="ARBA" id="ARBA00007228"/>
    </source>
</evidence>
<evidence type="ECO:0000313" key="7">
    <source>
        <dbReference type="EMBL" id="MBB1125358.1"/>
    </source>
</evidence>
<dbReference type="EMBL" id="JABVCQ010000006">
    <property type="protein sequence ID" value="MBB1125358.1"/>
    <property type="molecule type" value="Genomic_DNA"/>
</dbReference>
<evidence type="ECO:0000313" key="8">
    <source>
        <dbReference type="Proteomes" id="UP000548632"/>
    </source>
</evidence>
<dbReference type="RefSeq" id="WP_182582640.1">
    <property type="nucleotide sequence ID" value="NZ_JABVCQ010000006.1"/>
</dbReference>
<dbReference type="Proteomes" id="UP000548632">
    <property type="component" value="Unassembled WGS sequence"/>
</dbReference>
<organism evidence="7 8">
    <name type="scientific">Thiospirillum jenense</name>
    <dbReference type="NCBI Taxonomy" id="1653858"/>
    <lineage>
        <taxon>Bacteria</taxon>
        <taxon>Pseudomonadati</taxon>
        <taxon>Pseudomonadota</taxon>
        <taxon>Gammaproteobacteria</taxon>
        <taxon>Chromatiales</taxon>
        <taxon>Chromatiaceae</taxon>
        <taxon>Thiospirillum</taxon>
    </lineage>
</organism>
<dbReference type="InterPro" id="IPR029026">
    <property type="entry name" value="tRNA_m1G_MTases_N"/>
</dbReference>
<dbReference type="PANTHER" id="PTHR42786:SF2">
    <property type="entry name" value="TRNA (CYTIDINE_URIDINE-2'-O-)-METHYLTRANSFERASE TRMJ"/>
    <property type="match status" value="1"/>
</dbReference>
<comment type="function">
    <text evidence="5">Catalyzes the formation of 2'O-methylated cytidine (Cm32) or 2'O-methylated uridine (Um32) at position 32 in tRNA.</text>
</comment>
<accession>A0A839HDN1</accession>
<keyword evidence="2 5" id="KW-0489">Methyltransferase</keyword>
<proteinExistence type="inferred from homology"/>
<dbReference type="GO" id="GO:0003723">
    <property type="term" value="F:RNA binding"/>
    <property type="evidence" value="ECO:0007669"/>
    <property type="project" value="InterPro"/>
</dbReference>
<gene>
    <name evidence="5" type="primary">trmJ</name>
    <name evidence="7" type="ORF">HUK38_03820</name>
</gene>
<dbReference type="CDD" id="cd18093">
    <property type="entry name" value="SpoU-like_TrmJ"/>
    <property type="match status" value="1"/>
</dbReference>
<dbReference type="AlphaFoldDB" id="A0A839HDN1"/>
<dbReference type="PANTHER" id="PTHR42786">
    <property type="entry name" value="TRNA/RRNA METHYLTRANSFERASE"/>
    <property type="match status" value="1"/>
</dbReference>
<dbReference type="Pfam" id="PF00588">
    <property type="entry name" value="SpoU_methylase"/>
    <property type="match status" value="1"/>
</dbReference>
<dbReference type="NCBIfam" id="TIGR00050">
    <property type="entry name" value="rRNA_methyl_1"/>
    <property type="match status" value="1"/>
</dbReference>
<dbReference type="SUPFAM" id="SSF75217">
    <property type="entry name" value="alpha/beta knot"/>
    <property type="match status" value="1"/>
</dbReference>
<keyword evidence="4 5" id="KW-0949">S-adenosyl-L-methionine</keyword>
<evidence type="ECO:0000256" key="3">
    <source>
        <dbReference type="ARBA" id="ARBA00022679"/>
    </source>
</evidence>
<dbReference type="Gene3D" id="3.40.1280.10">
    <property type="match status" value="1"/>
</dbReference>
<sequence>MQPFEQQFEQPIKQSAEQIITHLPTELVLQRIRFVLVATSLSGNIGAVARAMKTMGLSRLALVQPQHFPDADAVARAAGADDLLAQATVHSDLTTALTGCRLIIGASARRRSLHWPTLTPETTAQQLLTEAAAGEVALVLGRENSGLTNDELAQCHYLVQIPTNPAFSSLNLGAAAQVFAYEIHRIWLAMSQTNTQITCAETVAPAVTHNNTEAIATAEEMAGFFAHLDDTLIQLGFAKSAHSATLRRRLRRLFNRARPDRVEINILRGILRAATKQRRVNAIRDHHYPDHEV</sequence>
<evidence type="ECO:0000259" key="6">
    <source>
        <dbReference type="Pfam" id="PF00588"/>
    </source>
</evidence>
<comment type="subcellular location">
    <subcellularLocation>
        <location evidence="5">Cytoplasm</location>
    </subcellularLocation>
</comment>
<protein>
    <recommendedName>
        <fullName evidence="5">tRNA (cytidine/uridine-2'-O-)-methyltransferase TrmJ</fullName>
        <ecNumber evidence="5">2.1.1.200</ecNumber>
    </recommendedName>
    <alternativeName>
        <fullName evidence="5">tRNA (cytidine(32)/uridine(32)-2'-O)-methyltransferase</fullName>
    </alternativeName>
    <alternativeName>
        <fullName evidence="5">tRNA Cm32/Um32 methyltransferase</fullName>
    </alternativeName>
</protein>
<dbReference type="InterPro" id="IPR029028">
    <property type="entry name" value="Alpha/beta_knot_MTases"/>
</dbReference>
<keyword evidence="5" id="KW-0819">tRNA processing</keyword>
<dbReference type="InterPro" id="IPR001537">
    <property type="entry name" value="SpoU_MeTrfase"/>
</dbReference>
<comment type="similarity">
    <text evidence="1">Belongs to the class IV-like SAM-binding methyltransferase superfamily. RNA methyltransferase TrmH family.</text>
</comment>
<dbReference type="GO" id="GO:0002128">
    <property type="term" value="P:tRNA nucleoside ribose methylation"/>
    <property type="evidence" value="ECO:0007669"/>
    <property type="project" value="TreeGrafter"/>
</dbReference>
<evidence type="ECO:0000256" key="4">
    <source>
        <dbReference type="ARBA" id="ARBA00022691"/>
    </source>
</evidence>
<feature type="domain" description="tRNA/rRNA methyltransferase SpoU type" evidence="6">
    <location>
        <begin position="32"/>
        <end position="181"/>
    </location>
</feature>
<comment type="catalytic activity">
    <reaction evidence="5">
        <text>uridine(32) in tRNA + S-adenosyl-L-methionine = 2'-O-methyluridine(32) in tRNA + S-adenosyl-L-homocysteine + H(+)</text>
        <dbReference type="Rhea" id="RHEA:42936"/>
        <dbReference type="Rhea" id="RHEA-COMP:10107"/>
        <dbReference type="Rhea" id="RHEA-COMP:10290"/>
        <dbReference type="ChEBI" id="CHEBI:15378"/>
        <dbReference type="ChEBI" id="CHEBI:57856"/>
        <dbReference type="ChEBI" id="CHEBI:59789"/>
        <dbReference type="ChEBI" id="CHEBI:65315"/>
        <dbReference type="ChEBI" id="CHEBI:74478"/>
        <dbReference type="EC" id="2.1.1.200"/>
    </reaction>
</comment>
<evidence type="ECO:0000256" key="5">
    <source>
        <dbReference type="RuleBase" id="RU362024"/>
    </source>
</evidence>
<reference evidence="7 8" key="1">
    <citation type="journal article" date="2020" name="Arch. Microbiol.">
        <title>The genome sequence of the giant phototrophic gammaproteobacterium Thiospirillum jenense gives insight into its physiological properties and phylogenetic relationships.</title>
        <authorList>
            <person name="Imhoff J.F."/>
            <person name="Meyer T.E."/>
            <person name="Kyndt J.A."/>
        </authorList>
    </citation>
    <scope>NUCLEOTIDE SEQUENCE [LARGE SCALE GENOMIC DNA]</scope>
    <source>
        <strain evidence="7 8">DSM 216</strain>
    </source>
</reference>
<dbReference type="GO" id="GO:0160206">
    <property type="term" value="F:tRNA (cytidine(32)/uridine(32)-2'-O)-methyltransferase activity"/>
    <property type="evidence" value="ECO:0007669"/>
    <property type="project" value="UniProtKB-EC"/>
</dbReference>
<comment type="catalytic activity">
    <reaction evidence="5">
        <text>cytidine(32) in tRNA + S-adenosyl-L-methionine = 2'-O-methylcytidine(32) in tRNA + S-adenosyl-L-homocysteine + H(+)</text>
        <dbReference type="Rhea" id="RHEA:42932"/>
        <dbReference type="Rhea" id="RHEA-COMP:10288"/>
        <dbReference type="Rhea" id="RHEA-COMP:10289"/>
        <dbReference type="ChEBI" id="CHEBI:15378"/>
        <dbReference type="ChEBI" id="CHEBI:57856"/>
        <dbReference type="ChEBI" id="CHEBI:59789"/>
        <dbReference type="ChEBI" id="CHEBI:74495"/>
        <dbReference type="ChEBI" id="CHEBI:82748"/>
        <dbReference type="EC" id="2.1.1.200"/>
    </reaction>
</comment>
<dbReference type="InterPro" id="IPR004384">
    <property type="entry name" value="RNA_MeTrfase_TrmJ/LasT"/>
</dbReference>
<evidence type="ECO:0000256" key="2">
    <source>
        <dbReference type="ARBA" id="ARBA00022603"/>
    </source>
</evidence>